<feature type="domain" description="Nudix hydrolase" evidence="7">
    <location>
        <begin position="40"/>
        <end position="186"/>
    </location>
</feature>
<evidence type="ECO:0000313" key="8">
    <source>
        <dbReference type="EMBL" id="CEA09085.1"/>
    </source>
</evidence>
<dbReference type="GO" id="GO:0010945">
    <property type="term" value="F:coenzyme A diphosphatase activity"/>
    <property type="evidence" value="ECO:0007669"/>
    <property type="project" value="InterPro"/>
</dbReference>
<dbReference type="InterPro" id="IPR045121">
    <property type="entry name" value="CoAse"/>
</dbReference>
<keyword evidence="6" id="KW-0464">Manganese</keyword>
<dbReference type="PANTHER" id="PTHR12992:SF11">
    <property type="entry name" value="MITOCHONDRIAL COENZYME A DIPHOSPHATASE NUDT8"/>
    <property type="match status" value="1"/>
</dbReference>
<dbReference type="Gene3D" id="3.90.79.10">
    <property type="entry name" value="Nucleoside Triphosphate Pyrophosphohydrolase"/>
    <property type="match status" value="1"/>
</dbReference>
<dbReference type="EMBL" id="LN483071">
    <property type="protein sequence ID" value="CEA09085.1"/>
    <property type="molecule type" value="Genomic_DNA"/>
</dbReference>
<evidence type="ECO:0000256" key="2">
    <source>
        <dbReference type="ARBA" id="ARBA00001946"/>
    </source>
</evidence>
<keyword evidence="4 8" id="KW-0378">Hydrolase</keyword>
<dbReference type="CDD" id="cd03426">
    <property type="entry name" value="NUDIX_CoAse_Nudt7"/>
    <property type="match status" value="1"/>
</dbReference>
<evidence type="ECO:0000256" key="4">
    <source>
        <dbReference type="ARBA" id="ARBA00022801"/>
    </source>
</evidence>
<evidence type="ECO:0000256" key="3">
    <source>
        <dbReference type="ARBA" id="ARBA00022723"/>
    </source>
</evidence>
<protein>
    <submittedName>
        <fullName evidence="8">Putative Nudix hydrolase NudL</fullName>
    </submittedName>
</protein>
<keyword evidence="3" id="KW-0479">Metal-binding</keyword>
<accession>A0A078MS35</accession>
<reference evidence="8" key="1">
    <citation type="submission" date="2014-07" db="EMBL/GenBank/DDBJ databases">
        <authorList>
            <person name="Urmite Genomes Urmite Genomes"/>
        </authorList>
    </citation>
    <scope>NUCLEOTIDE SEQUENCE</scope>
    <source>
        <strain evidence="8">11W110_air</strain>
    </source>
</reference>
<dbReference type="PROSITE" id="PS51462">
    <property type="entry name" value="NUDIX"/>
    <property type="match status" value="1"/>
</dbReference>
<dbReference type="InterPro" id="IPR000086">
    <property type="entry name" value="NUDIX_hydrolase_dom"/>
</dbReference>
<dbReference type="AlphaFoldDB" id="A0A078MS35"/>
<dbReference type="GO" id="GO:0046872">
    <property type="term" value="F:metal ion binding"/>
    <property type="evidence" value="ECO:0007669"/>
    <property type="project" value="UniProtKB-KW"/>
</dbReference>
<evidence type="ECO:0000256" key="5">
    <source>
        <dbReference type="ARBA" id="ARBA00022842"/>
    </source>
</evidence>
<comment type="cofactor">
    <cofactor evidence="1">
        <name>Mn(2+)</name>
        <dbReference type="ChEBI" id="CHEBI:29035"/>
    </cofactor>
</comment>
<dbReference type="SUPFAM" id="SSF55811">
    <property type="entry name" value="Nudix"/>
    <property type="match status" value="1"/>
</dbReference>
<proteinExistence type="predicted"/>
<organism evidence="8">
    <name type="scientific">Arthrobacter saudimassiliensis</name>
    <dbReference type="NCBI Taxonomy" id="1461584"/>
    <lineage>
        <taxon>Bacteria</taxon>
        <taxon>Bacillati</taxon>
        <taxon>Actinomycetota</taxon>
        <taxon>Actinomycetes</taxon>
        <taxon>Micrococcales</taxon>
        <taxon>Micrococcaceae</taxon>
        <taxon>Arthrobacter</taxon>
    </lineage>
</organism>
<dbReference type="Pfam" id="PF00293">
    <property type="entry name" value="NUDIX"/>
    <property type="match status" value="1"/>
</dbReference>
<dbReference type="InterPro" id="IPR015797">
    <property type="entry name" value="NUDIX_hydrolase-like_dom_sf"/>
</dbReference>
<sequence length="231" mass="24792">MSAREQLEALAAAARDWTPGSGSDLDVALEQMRRSVDPARARRAAVLILFGTLDDRPAEFPGSAAPADLDVLLIERAATLNSHPGQVAFPGGGVDPDDDGPAGAALREAEEETGLDPAGVRVLGLLPEMGLPVSNFLVTPVLAWWEKPTPVDVVDYAESAQVFRVPVADLLDPANRRTAVVRRGRMVHRTPAFTVNGVLVWGFTGVILDALLERLGWTLPWDRALEIEPPL</sequence>
<evidence type="ECO:0000256" key="1">
    <source>
        <dbReference type="ARBA" id="ARBA00001936"/>
    </source>
</evidence>
<keyword evidence="5" id="KW-0460">Magnesium</keyword>
<comment type="cofactor">
    <cofactor evidence="2">
        <name>Mg(2+)</name>
        <dbReference type="ChEBI" id="CHEBI:18420"/>
    </cofactor>
</comment>
<gene>
    <name evidence="8" type="primary">nudL</name>
    <name evidence="8" type="ORF">BN1051_02448</name>
</gene>
<dbReference type="PATRIC" id="fig|1461584.3.peg.2423"/>
<evidence type="ECO:0000259" key="7">
    <source>
        <dbReference type="PROSITE" id="PS51462"/>
    </source>
</evidence>
<name>A0A078MS35_9MICC</name>
<dbReference type="PANTHER" id="PTHR12992">
    <property type="entry name" value="NUDIX HYDROLASE"/>
    <property type="match status" value="1"/>
</dbReference>
<evidence type="ECO:0000256" key="6">
    <source>
        <dbReference type="ARBA" id="ARBA00023211"/>
    </source>
</evidence>